<dbReference type="OrthoDB" id="446317at2"/>
<dbReference type="PANTHER" id="PTHR10098">
    <property type="entry name" value="RAPSYN-RELATED"/>
    <property type="match status" value="1"/>
</dbReference>
<evidence type="ECO:0000313" key="2">
    <source>
        <dbReference type="EMBL" id="EAZ88284.1"/>
    </source>
</evidence>
<protein>
    <recommendedName>
        <fullName evidence="1">CHAT domain-containing protein</fullName>
    </recommendedName>
</protein>
<feature type="domain" description="CHAT" evidence="1">
    <location>
        <begin position="469"/>
        <end position="731"/>
    </location>
</feature>
<dbReference type="Proteomes" id="UP000003781">
    <property type="component" value="Unassembled WGS sequence"/>
</dbReference>
<dbReference type="Pfam" id="PF13176">
    <property type="entry name" value="TPR_7"/>
    <property type="match status" value="1"/>
</dbReference>
<dbReference type="InterPro" id="IPR019734">
    <property type="entry name" value="TPR_rpt"/>
</dbReference>
<evidence type="ECO:0000259" key="1">
    <source>
        <dbReference type="Pfam" id="PF12770"/>
    </source>
</evidence>
<reference evidence="2 3" key="1">
    <citation type="submission" date="2007-03" db="EMBL/GenBank/DDBJ databases">
        <authorList>
            <person name="Stal L."/>
            <person name="Ferriera S."/>
            <person name="Johnson J."/>
            <person name="Kravitz S."/>
            <person name="Beeson K."/>
            <person name="Sutton G."/>
            <person name="Rogers Y.-H."/>
            <person name="Friedman R."/>
            <person name="Frazier M."/>
            <person name="Venter J.C."/>
        </authorList>
    </citation>
    <scope>NUCLEOTIDE SEQUENCE [LARGE SCALE GENOMIC DNA]</scope>
    <source>
        <strain evidence="2 3">CCY0110</strain>
    </source>
</reference>
<dbReference type="Pfam" id="PF12770">
    <property type="entry name" value="CHAT"/>
    <property type="match status" value="1"/>
</dbReference>
<organism evidence="2 3">
    <name type="scientific">Crocosphaera chwakensis CCY0110</name>
    <dbReference type="NCBI Taxonomy" id="391612"/>
    <lineage>
        <taxon>Bacteria</taxon>
        <taxon>Bacillati</taxon>
        <taxon>Cyanobacteriota</taxon>
        <taxon>Cyanophyceae</taxon>
        <taxon>Oscillatoriophycideae</taxon>
        <taxon>Chroococcales</taxon>
        <taxon>Aphanothecaceae</taxon>
        <taxon>Crocosphaera</taxon>
        <taxon>Crocosphaera chwakensis</taxon>
    </lineage>
</organism>
<sequence>MQYISELYNRGNYHQIISLEKQLDPHPTLLQYLSSSYANLGLFDEAIAILEDLLEKSHESSNISSIKANLAQLLLNKGKLAQAEKLALDAFNSSRDSLSKKSIISGILGNIYSKKGKYQQANSYYNQALPELNNSPKLHVLNNLITTQKLWIEELTQDIQWARLWNDKINDKTVAELSQQINKINQEHQKAVEQSLALSETLQGVDFLRTQILLKEQSKFSKNQLFLKVKELPLSLSKGELYLQLGRPQFALEVARKTQNKRLLSFALGALGKEFKAKGNLPRASTLFLEAQQTAMQIGAWDSLYLWQWESAKISLQQKDKEKALSSYINALKTLDRLRPELAEIRQQGQFTQDIEPLYLEALELGLQQAQSSTDLLKLKEILQQYQIALVENYFNAPCPLDLDSFNTLETGQAFVYFVSLPEQTYVILELPENNLSHYKLDLTQSELQKLATQWRSELKFEITEDYRKTANILYEKLISPLENQLAKNKIKTLFIQPSGVLQNLPFAALMSGETYLIEKFQLAFSLGLGQSNSIKIADTGKIFGLSTSSKADDVNWPDLPGVLQEVQQIQFLTNMEITINDSFTYENLLNSVSEEESISFLHLATHGRFGGNAEQSYLLTYDQKLSLSELETLLLKNNLPLNLLVLSGCETAVGNDRTILGMGGLSIRTGTNNVISTLWRVGDTDSADLTPHFYRFYQQEYPPIEALRKAQLAMLQSDNQHPYDWAGYVLLVP</sequence>
<dbReference type="AlphaFoldDB" id="A3IZ17"/>
<gene>
    <name evidence="2" type="ORF">CY0110_14560</name>
</gene>
<dbReference type="InterPro" id="IPR024983">
    <property type="entry name" value="CHAT_dom"/>
</dbReference>
<dbReference type="SUPFAM" id="SSF48452">
    <property type="entry name" value="TPR-like"/>
    <property type="match status" value="2"/>
</dbReference>
<dbReference type="PANTHER" id="PTHR10098:SF108">
    <property type="entry name" value="TETRATRICOPEPTIDE REPEAT PROTEIN 28"/>
    <property type="match status" value="1"/>
</dbReference>
<name>A3IZ17_9CHRO</name>
<comment type="caution">
    <text evidence="2">The sequence shown here is derived from an EMBL/GenBank/DDBJ whole genome shotgun (WGS) entry which is preliminary data.</text>
</comment>
<proteinExistence type="predicted"/>
<dbReference type="InterPro" id="IPR011990">
    <property type="entry name" value="TPR-like_helical_dom_sf"/>
</dbReference>
<dbReference type="Gene3D" id="1.25.40.10">
    <property type="entry name" value="Tetratricopeptide repeat domain"/>
    <property type="match status" value="2"/>
</dbReference>
<dbReference type="EMBL" id="AAXW01000092">
    <property type="protein sequence ID" value="EAZ88284.1"/>
    <property type="molecule type" value="Genomic_DNA"/>
</dbReference>
<evidence type="ECO:0000313" key="3">
    <source>
        <dbReference type="Proteomes" id="UP000003781"/>
    </source>
</evidence>
<dbReference type="eggNOG" id="COG4995">
    <property type="taxonomic scope" value="Bacteria"/>
</dbReference>
<keyword evidence="3" id="KW-1185">Reference proteome</keyword>
<accession>A3IZ17</accession>
<dbReference type="RefSeq" id="WP_008278635.1">
    <property type="nucleotide sequence ID" value="NZ_AAXW01000092.1"/>
</dbReference>